<feature type="modified residue" description="4-aspartylphosphate" evidence="4">
    <location>
        <position position="61"/>
    </location>
</feature>
<keyword evidence="3" id="KW-0804">Transcription</keyword>
<dbReference type="SMART" id="SM00448">
    <property type="entry name" value="REC"/>
    <property type="match status" value="1"/>
</dbReference>
<evidence type="ECO:0000313" key="7">
    <source>
        <dbReference type="Proteomes" id="UP001499878"/>
    </source>
</evidence>
<evidence type="ECO:0000313" key="6">
    <source>
        <dbReference type="EMBL" id="GAA5217296.1"/>
    </source>
</evidence>
<sequence length="230" mass="24776">MAGIPMARTATAFHVGIVDDHPVVIDGVRAWLAEAPGIRVRHTGDTTADLRSGAVDVLIVDLNLNGRLVLSDIGELTAEGRRLVVFSQFTDESLVLDVLNMGVAGFVTKSEGQAHLLHAVRAAAADRPYVPPTTAGVLVSDRSPVAPRLSQQERTSLLWWFQSMSKASVARRMGVSVHTVDMYIKRARVKYAQVGRPAPTKTDMLARAIEDGLVTPAELAGSPQWTPPPE</sequence>
<dbReference type="Gene3D" id="1.10.10.10">
    <property type="entry name" value="Winged helix-like DNA-binding domain superfamily/Winged helix DNA-binding domain"/>
    <property type="match status" value="1"/>
</dbReference>
<dbReference type="InterPro" id="IPR011006">
    <property type="entry name" value="CheY-like_superfamily"/>
</dbReference>
<accession>A0ABP9TDY1</accession>
<comment type="caution">
    <text evidence="6">The sequence shown here is derived from an EMBL/GenBank/DDBJ whole genome shotgun (WGS) entry which is preliminary data.</text>
</comment>
<dbReference type="Gene3D" id="3.40.50.2300">
    <property type="match status" value="1"/>
</dbReference>
<keyword evidence="4" id="KW-0597">Phosphoprotein</keyword>
<gene>
    <name evidence="6" type="ORF">GCM10023323_73750</name>
</gene>
<keyword evidence="2" id="KW-0238">DNA-binding</keyword>
<proteinExistence type="predicted"/>
<dbReference type="InterPro" id="IPR036388">
    <property type="entry name" value="WH-like_DNA-bd_sf"/>
</dbReference>
<dbReference type="SUPFAM" id="SSF52172">
    <property type="entry name" value="CheY-like"/>
    <property type="match status" value="1"/>
</dbReference>
<dbReference type="PANTHER" id="PTHR43214">
    <property type="entry name" value="TWO-COMPONENT RESPONSE REGULATOR"/>
    <property type="match status" value="1"/>
</dbReference>
<feature type="domain" description="Response regulatory" evidence="5">
    <location>
        <begin position="14"/>
        <end position="124"/>
    </location>
</feature>
<dbReference type="EMBL" id="BAABJR010000030">
    <property type="protein sequence ID" value="GAA5217296.1"/>
    <property type="molecule type" value="Genomic_DNA"/>
</dbReference>
<dbReference type="Pfam" id="PF00072">
    <property type="entry name" value="Response_reg"/>
    <property type="match status" value="1"/>
</dbReference>
<evidence type="ECO:0000256" key="3">
    <source>
        <dbReference type="ARBA" id="ARBA00023163"/>
    </source>
</evidence>
<evidence type="ECO:0000256" key="2">
    <source>
        <dbReference type="ARBA" id="ARBA00023125"/>
    </source>
</evidence>
<dbReference type="CDD" id="cd17535">
    <property type="entry name" value="REC_NarL-like"/>
    <property type="match status" value="1"/>
</dbReference>
<dbReference type="SUPFAM" id="SSF46894">
    <property type="entry name" value="C-terminal effector domain of the bipartite response regulators"/>
    <property type="match status" value="1"/>
</dbReference>
<evidence type="ECO:0000256" key="1">
    <source>
        <dbReference type="ARBA" id="ARBA00023015"/>
    </source>
</evidence>
<keyword evidence="1" id="KW-0805">Transcription regulation</keyword>
<reference evidence="7" key="1">
    <citation type="journal article" date="2019" name="Int. J. Syst. Evol. Microbiol.">
        <title>The Global Catalogue of Microorganisms (GCM) 10K type strain sequencing project: providing services to taxonomists for standard genome sequencing and annotation.</title>
        <authorList>
            <consortium name="The Broad Institute Genomics Platform"/>
            <consortium name="The Broad Institute Genome Sequencing Center for Infectious Disease"/>
            <person name="Wu L."/>
            <person name="Ma J."/>
        </authorList>
    </citation>
    <scope>NUCLEOTIDE SEQUENCE [LARGE SCALE GENOMIC DNA]</scope>
    <source>
        <strain evidence="7">JCM 18306</strain>
    </source>
</reference>
<dbReference type="Proteomes" id="UP001499878">
    <property type="component" value="Unassembled WGS sequence"/>
</dbReference>
<name>A0ABP9TDY1_9ACTN</name>
<organism evidence="6 7">
    <name type="scientific">Streptomyces thinghirensis</name>
    <dbReference type="NCBI Taxonomy" id="551547"/>
    <lineage>
        <taxon>Bacteria</taxon>
        <taxon>Bacillati</taxon>
        <taxon>Actinomycetota</taxon>
        <taxon>Actinomycetes</taxon>
        <taxon>Kitasatosporales</taxon>
        <taxon>Streptomycetaceae</taxon>
        <taxon>Streptomyces</taxon>
    </lineage>
</organism>
<dbReference type="InterPro" id="IPR001789">
    <property type="entry name" value="Sig_transdc_resp-reg_receiver"/>
</dbReference>
<dbReference type="PROSITE" id="PS50110">
    <property type="entry name" value="RESPONSE_REGULATORY"/>
    <property type="match status" value="1"/>
</dbReference>
<evidence type="ECO:0000259" key="5">
    <source>
        <dbReference type="PROSITE" id="PS50110"/>
    </source>
</evidence>
<protein>
    <submittedName>
        <fullName evidence="6">Response regulator transcription factor</fullName>
    </submittedName>
</protein>
<keyword evidence="7" id="KW-1185">Reference proteome</keyword>
<dbReference type="PANTHER" id="PTHR43214:SF24">
    <property type="entry name" value="TRANSCRIPTIONAL REGULATORY PROTEIN NARL-RELATED"/>
    <property type="match status" value="1"/>
</dbReference>
<dbReference type="InterPro" id="IPR039420">
    <property type="entry name" value="WalR-like"/>
</dbReference>
<dbReference type="InterPro" id="IPR016032">
    <property type="entry name" value="Sig_transdc_resp-reg_C-effctor"/>
</dbReference>
<evidence type="ECO:0000256" key="4">
    <source>
        <dbReference type="PROSITE-ProRule" id="PRU00169"/>
    </source>
</evidence>
<dbReference type="InterPro" id="IPR058245">
    <property type="entry name" value="NreC/VraR/RcsB-like_REC"/>
</dbReference>